<dbReference type="InterPro" id="IPR052894">
    <property type="entry name" value="AsmA-related"/>
</dbReference>
<dbReference type="RefSeq" id="WP_219287924.1">
    <property type="nucleotide sequence ID" value="NZ_RPHB01000003.1"/>
</dbReference>
<name>A0A951ME59_9BACT</name>
<feature type="compositionally biased region" description="Basic and acidic residues" evidence="1">
    <location>
        <begin position="949"/>
        <end position="974"/>
    </location>
</feature>
<accession>A0A951ME59</accession>
<evidence type="ECO:0000313" key="2">
    <source>
        <dbReference type="EMBL" id="MBW3467661.1"/>
    </source>
</evidence>
<gene>
    <name evidence="2" type="ORF">EGN73_07510</name>
</gene>
<organism evidence="2 3">
    <name type="scientific">Arthrospiribacter ruber</name>
    <dbReference type="NCBI Taxonomy" id="2487934"/>
    <lineage>
        <taxon>Bacteria</taxon>
        <taxon>Pseudomonadati</taxon>
        <taxon>Bacteroidota</taxon>
        <taxon>Cytophagia</taxon>
        <taxon>Cytophagales</taxon>
        <taxon>Cyclobacteriaceae</taxon>
        <taxon>Arthrospiribacter</taxon>
    </lineage>
</organism>
<dbReference type="AlphaFoldDB" id="A0A951ME59"/>
<dbReference type="EMBL" id="RPHB01000003">
    <property type="protein sequence ID" value="MBW3467661.1"/>
    <property type="molecule type" value="Genomic_DNA"/>
</dbReference>
<dbReference type="Proteomes" id="UP000727490">
    <property type="component" value="Unassembled WGS sequence"/>
</dbReference>
<dbReference type="GO" id="GO:0005886">
    <property type="term" value="C:plasma membrane"/>
    <property type="evidence" value="ECO:0007669"/>
    <property type="project" value="TreeGrafter"/>
</dbReference>
<sequence length="995" mass="111239">MKKKILIGFAIFFLILGILAALPFIFKDKIAERIDREIQGAVNAQVYYDFNNISLSIFRRFPHISATVREFGIIGNPPFQNDTLVHVDRLQVDFNLRSVIFDDFPTLTGLHLNGGSLYVKVLEDGKANYDITFPSEEPATESNFKMAVDIIEVNDLDVIYDDRELDFFMALGQIDMVGRGDFTMDVYDLPMEMEAIIADVSFDGTNYLRNKKFKGETVLNVDLEQMKFTLGDGSFRLNDFLFDLKGYLALPEEDIEMDLAFEGKNNTFKSILSLVPGVYTENFDNLRTSGTMDFRGFMKGIYNENSFPSFDISLKVEDGMFQYPDLPRPVSNINVAMHVENSSNDLDNTRIEIPNFSMDFGSNPISGRFALANLKDYTMDGSLRGKLNLEELTSIFPVEGITLRGMLDVDATAKGRYDSVAQVIPSMDARLALTNGFVKSSDYPAPIEKLNVNATVSNPSGRMDDFIVNLSQFGFELENESITGRLRVQDFAALNWDGALQGGVDLGKMLAIFPMENIIMEGKLKADLQSKGSYADVEAARYNRIDMRGELDLREFYFNSTDVPQGIRINTSTMEFSPQRITLKDFDSRLGQSPLTATGFLSNYMDYFLKNDAVLTGQLSLNSSKFDINEWMTADTSEESMELSVVELPKDIDFTMAINMQEVIYDNLSLKNVRGNLGIKDGILRFRDAAMSTLGGQISMNGTYDPRNITEPVFAFDLDLSSLSIPRAFESFNTVRAFAPIAQHLTGNFSTKLNFSGQLGPDMMPVLSTLDGKGLLRVAEASYQNPQLLQAVSQVTRLNESNSLQFRNISIPVEINNGVMDVRPFDVRLWDYQANIQGSTSFDGSINYLLNMQVPAGRFGSMANNILSTISGTQASESTIIPLALNLGGTYSNPRVSLAGGNSIENMLANALRSRVTQERENIQEQVTQQFRAAEDSLKREVRAKAETLQDSVRREAERKASETKDRAVEEAKSVLRNVLRPPRQNTRPDTTSNP</sequence>
<keyword evidence="3" id="KW-1185">Reference proteome</keyword>
<evidence type="ECO:0000313" key="3">
    <source>
        <dbReference type="Proteomes" id="UP000727490"/>
    </source>
</evidence>
<feature type="compositionally biased region" description="Polar residues" evidence="1">
    <location>
        <begin position="984"/>
        <end position="995"/>
    </location>
</feature>
<proteinExistence type="predicted"/>
<reference evidence="2 3" key="1">
    <citation type="journal article" date="2020" name="Syst. Appl. Microbiol.">
        <title>Arthrospiribacter ruber gen. nov., sp. nov., a novel bacterium isolated from Arthrospira cultures.</title>
        <authorList>
            <person name="Waleron M."/>
            <person name="Misztak A."/>
            <person name="Waleron M.M."/>
            <person name="Furmaniak M."/>
            <person name="Mrozik A."/>
            <person name="Waleron K."/>
        </authorList>
    </citation>
    <scope>NUCLEOTIDE SEQUENCE [LARGE SCALE GENOMIC DNA]</scope>
    <source>
        <strain evidence="2 3">DPMB0001</strain>
    </source>
</reference>
<feature type="region of interest" description="Disordered" evidence="1">
    <location>
        <begin position="949"/>
        <end position="995"/>
    </location>
</feature>
<comment type="caution">
    <text evidence="2">The sequence shown here is derived from an EMBL/GenBank/DDBJ whole genome shotgun (WGS) entry which is preliminary data.</text>
</comment>
<evidence type="ECO:0000256" key="1">
    <source>
        <dbReference type="SAM" id="MobiDB-lite"/>
    </source>
</evidence>
<evidence type="ECO:0008006" key="4">
    <source>
        <dbReference type="Google" id="ProtNLM"/>
    </source>
</evidence>
<dbReference type="GO" id="GO:0090313">
    <property type="term" value="P:regulation of protein targeting to membrane"/>
    <property type="evidence" value="ECO:0007669"/>
    <property type="project" value="TreeGrafter"/>
</dbReference>
<protein>
    <recommendedName>
        <fullName evidence="4">AsmA-like C-terminal domain-containing protein</fullName>
    </recommendedName>
</protein>
<dbReference type="PANTHER" id="PTHR30441:SF8">
    <property type="entry name" value="DUF748 DOMAIN-CONTAINING PROTEIN"/>
    <property type="match status" value="1"/>
</dbReference>
<dbReference type="PANTHER" id="PTHR30441">
    <property type="entry name" value="DUF748 DOMAIN-CONTAINING PROTEIN"/>
    <property type="match status" value="1"/>
</dbReference>